<evidence type="ECO:0000256" key="7">
    <source>
        <dbReference type="ARBA" id="ARBA00052204"/>
    </source>
</evidence>
<evidence type="ECO:0000256" key="11">
    <source>
        <dbReference type="SAM" id="MobiDB-lite"/>
    </source>
</evidence>
<evidence type="ECO:0000313" key="14">
    <source>
        <dbReference type="Proteomes" id="UP000019116"/>
    </source>
</evidence>
<dbReference type="OrthoDB" id="288590at2759"/>
<keyword evidence="14" id="KW-1185">Reference proteome</keyword>
<feature type="domain" description="Fe2OG dioxygenase" evidence="12">
    <location>
        <begin position="213"/>
        <end position="321"/>
    </location>
</feature>
<dbReference type="Gramene" id="TraesWEE_scaffold_147588_01G000100.1">
    <property type="protein sequence ID" value="TraesWEE_scaffold_147588_01G000100.1"/>
    <property type="gene ID" value="TraesWEE_scaffold_147588_01G000100"/>
</dbReference>
<dbReference type="SUPFAM" id="SSF51197">
    <property type="entry name" value="Clavaminate synthase-like"/>
    <property type="match status" value="1"/>
</dbReference>
<dbReference type="Pfam" id="PF14226">
    <property type="entry name" value="DIOX_N"/>
    <property type="match status" value="1"/>
</dbReference>
<dbReference type="Gene3D" id="2.60.120.330">
    <property type="entry name" value="B-lactam Antibiotic, Isopenicillin N Synthase, Chain"/>
    <property type="match status" value="1"/>
</dbReference>
<dbReference type="SMR" id="A0A3B5Z401"/>
<dbReference type="GO" id="GO:0046872">
    <property type="term" value="F:metal ion binding"/>
    <property type="evidence" value="ECO:0007669"/>
    <property type="project" value="UniProtKB-KW"/>
</dbReference>
<dbReference type="InterPro" id="IPR026992">
    <property type="entry name" value="DIOX_N"/>
</dbReference>
<dbReference type="RefSeq" id="XP_044376648.1">
    <property type="nucleotide sequence ID" value="XM_044520713.1"/>
</dbReference>
<keyword evidence="4" id="KW-0223">Dioxygenase</keyword>
<evidence type="ECO:0000256" key="9">
    <source>
        <dbReference type="ARBA" id="ARBA00066708"/>
    </source>
</evidence>
<keyword evidence="6 10" id="KW-0408">Iron</keyword>
<evidence type="ECO:0000256" key="4">
    <source>
        <dbReference type="ARBA" id="ARBA00022964"/>
    </source>
</evidence>
<comment type="cofactor">
    <cofactor evidence="2">
        <name>Fe cation</name>
        <dbReference type="ChEBI" id="CHEBI:24875"/>
    </cofactor>
</comment>
<dbReference type="Gramene" id="TraesCLE_scaffold_210978_01G000100.1">
    <property type="protein sequence ID" value="TraesCLE_scaffold_210978_01G000100.1"/>
    <property type="gene ID" value="TraesCLE_scaffold_210978_01G000100"/>
</dbReference>
<dbReference type="Gramene" id="TraesCS1B02G420800.1">
    <property type="protein sequence ID" value="TraesCS1B02G420800.1"/>
    <property type="gene ID" value="TraesCS1B02G420800"/>
</dbReference>
<dbReference type="EC" id="1.14.11.13" evidence="9"/>
<dbReference type="EnsemblPlants" id="TraesCS1B02G420800.1">
    <property type="protein sequence ID" value="TraesCS1B02G420800.1"/>
    <property type="gene ID" value="TraesCS1B02G420800"/>
</dbReference>
<evidence type="ECO:0000256" key="5">
    <source>
        <dbReference type="ARBA" id="ARBA00023002"/>
    </source>
</evidence>
<proteinExistence type="inferred from homology"/>
<dbReference type="GO" id="GO:0045487">
    <property type="term" value="P:gibberellin catabolic process"/>
    <property type="evidence" value="ECO:0000318"/>
    <property type="project" value="GO_Central"/>
</dbReference>
<dbReference type="PANTHER" id="PTHR47990">
    <property type="entry name" value="2-OXOGLUTARATE (2OG) AND FE(II)-DEPENDENT OXYGENASE SUPERFAMILY PROTEIN-RELATED"/>
    <property type="match status" value="1"/>
</dbReference>
<evidence type="ECO:0000256" key="2">
    <source>
        <dbReference type="ARBA" id="ARBA00001962"/>
    </source>
</evidence>
<reference evidence="13" key="2">
    <citation type="submission" date="2018-10" db="UniProtKB">
        <authorList>
            <consortium name="EnsemblPlants"/>
        </authorList>
    </citation>
    <scope>IDENTIFICATION</scope>
</reference>
<evidence type="ECO:0000256" key="10">
    <source>
        <dbReference type="RuleBase" id="RU003682"/>
    </source>
</evidence>
<dbReference type="Pfam" id="PF03171">
    <property type="entry name" value="2OG-FeII_Oxy"/>
    <property type="match status" value="1"/>
</dbReference>
<comment type="cofactor">
    <cofactor evidence="1">
        <name>L-ascorbate</name>
        <dbReference type="ChEBI" id="CHEBI:38290"/>
    </cofactor>
</comment>
<evidence type="ECO:0000256" key="6">
    <source>
        <dbReference type="ARBA" id="ARBA00023004"/>
    </source>
</evidence>
<dbReference type="GO" id="GO:0009416">
    <property type="term" value="P:response to light stimulus"/>
    <property type="evidence" value="ECO:0000318"/>
    <property type="project" value="GO_Central"/>
</dbReference>
<dbReference type="InterPro" id="IPR027443">
    <property type="entry name" value="IPNS-like_sf"/>
</dbReference>
<accession>A0A3B5Z401</accession>
<dbReference type="GO" id="GO:0045543">
    <property type="term" value="F:gibberellin 2-beta-dioxygenase activity"/>
    <property type="evidence" value="ECO:0000318"/>
    <property type="project" value="GO_Central"/>
</dbReference>
<feature type="region of interest" description="Disordered" evidence="11">
    <location>
        <begin position="378"/>
        <end position="403"/>
    </location>
</feature>
<comment type="catalytic activity">
    <reaction evidence="7">
        <text>gibberellin A1 + 2-oxoglutarate + O2 = gibberellin A8 + succinate + CO2</text>
        <dbReference type="Rhea" id="RHEA:15005"/>
        <dbReference type="ChEBI" id="CHEBI:15379"/>
        <dbReference type="ChEBI" id="CHEBI:16526"/>
        <dbReference type="ChEBI" id="CHEBI:16810"/>
        <dbReference type="ChEBI" id="CHEBI:30031"/>
        <dbReference type="ChEBI" id="CHEBI:58524"/>
        <dbReference type="ChEBI" id="CHEBI:58594"/>
        <dbReference type="EC" id="1.14.11.13"/>
    </reaction>
</comment>
<comment type="similarity">
    <text evidence="8">Belongs to the iron/ascorbate-dependent oxidoreductase family. GA2OX subfamily.</text>
</comment>
<dbReference type="InterPro" id="IPR005123">
    <property type="entry name" value="Oxoglu/Fe-dep_dioxygenase_dom"/>
</dbReference>
<protein>
    <recommendedName>
        <fullName evidence="9">gibberellin 2beta-dioxygenase</fullName>
        <ecNumber evidence="9">1.14.11.13</ecNumber>
    </recommendedName>
</protein>
<evidence type="ECO:0000256" key="3">
    <source>
        <dbReference type="ARBA" id="ARBA00022723"/>
    </source>
</evidence>
<gene>
    <name evidence="13" type="primary">LOC123098664</name>
</gene>
<dbReference type="PaxDb" id="4565-Traes_1BL_A1CF1385F.1"/>
<reference evidence="13" key="1">
    <citation type="submission" date="2018-08" db="EMBL/GenBank/DDBJ databases">
        <authorList>
            <person name="Rossello M."/>
        </authorList>
    </citation>
    <scope>NUCLEOTIDE SEQUENCE [LARGE SCALE GENOMIC DNA]</scope>
    <source>
        <strain evidence="13">cv. Chinese Spring</strain>
    </source>
</reference>
<organism evidence="13">
    <name type="scientific">Triticum aestivum</name>
    <name type="common">Wheat</name>
    <dbReference type="NCBI Taxonomy" id="4565"/>
    <lineage>
        <taxon>Eukaryota</taxon>
        <taxon>Viridiplantae</taxon>
        <taxon>Streptophyta</taxon>
        <taxon>Embryophyta</taxon>
        <taxon>Tracheophyta</taxon>
        <taxon>Spermatophyta</taxon>
        <taxon>Magnoliopsida</taxon>
        <taxon>Liliopsida</taxon>
        <taxon>Poales</taxon>
        <taxon>Poaceae</taxon>
        <taxon>BOP clade</taxon>
        <taxon>Pooideae</taxon>
        <taxon>Triticodae</taxon>
        <taxon>Triticeae</taxon>
        <taxon>Triticinae</taxon>
        <taxon>Triticum</taxon>
    </lineage>
</organism>
<dbReference type="Gramene" id="TraesCS1B03G1134700.1">
    <property type="protein sequence ID" value="TraesCS1B03G1134700.1.CDS"/>
    <property type="gene ID" value="TraesCS1B03G1134700"/>
</dbReference>
<evidence type="ECO:0000259" key="12">
    <source>
        <dbReference type="PROSITE" id="PS51471"/>
    </source>
</evidence>
<name>A0A3B5Z401_WHEAT</name>
<dbReference type="GeneID" id="123098664"/>
<keyword evidence="3 10" id="KW-0479">Metal-binding</keyword>
<dbReference type="PROSITE" id="PS51471">
    <property type="entry name" value="FE2OG_OXY"/>
    <property type="match status" value="1"/>
</dbReference>
<dbReference type="PRINTS" id="PR00682">
    <property type="entry name" value="IPNSYNTHASE"/>
</dbReference>
<evidence type="ECO:0000256" key="8">
    <source>
        <dbReference type="ARBA" id="ARBA00061282"/>
    </source>
</evidence>
<keyword evidence="5 10" id="KW-0560">Oxidoreductase</keyword>
<dbReference type="Proteomes" id="UP000019116">
    <property type="component" value="Chromosome 1B"/>
</dbReference>
<dbReference type="InterPro" id="IPR050231">
    <property type="entry name" value="Iron_ascorbate_oxido_reductase"/>
</dbReference>
<dbReference type="FunFam" id="2.60.120.330:FF:000014">
    <property type="entry name" value="Gibberellin 2-beta-dioxygenase 1"/>
    <property type="match status" value="1"/>
</dbReference>
<dbReference type="AlphaFoldDB" id="A0A3B5Z401"/>
<dbReference type="Gramene" id="TraesRN1B0101160300.1">
    <property type="protein sequence ID" value="TraesRN1B0101160300.1"/>
    <property type="gene ID" value="TraesRN1B0101160300"/>
</dbReference>
<dbReference type="InterPro" id="IPR044861">
    <property type="entry name" value="IPNS-like_FE2OG_OXY"/>
</dbReference>
<dbReference type="STRING" id="4565.A0A3B5Z401"/>
<sequence length="403" mass="42799">MSTIYTTNNCKRSQLILCSRSACFTTNEAQKRETDRLPAMVAITVPISVDAIPLVKCAHAAAAAVPSVDLSAPGAAAAVADACRGVGFFKATNHGVPAALTDALEARAAAFFALPHKDKLEASARPLGYGSKSIGCNGDVGWLEYILLSVGSGSVAAASLPPSLRAALEEYTDAVREVGARVLELMADGLGIAEERRGELRRMVVAPAGDKGGPDELVRVNHYPPCPCPLAAGQRGVTGFGEHTDPQIISVLRSNRTGGLQIMLPEGRWVPVAPDPDSLFINVGDSLQVLTNGRFRSVKHRVVAPAEGQQSRLSVIYFGGPAPTQRIAPLPELMREGEQSLYREFTWAEYKKAAYKSRLGDHRLGPFELPAAVTQEATKADHHCSSNAVQPPAPAPPHVARVH</sequence>
<evidence type="ECO:0000256" key="1">
    <source>
        <dbReference type="ARBA" id="ARBA00001961"/>
    </source>
</evidence>
<evidence type="ECO:0000313" key="13">
    <source>
        <dbReference type="EnsemblPlants" id="TraesCS1B02G420800.1"/>
    </source>
</evidence>